<dbReference type="PANTHER" id="PTHR35400:SF1">
    <property type="entry name" value="SLR1083 PROTEIN"/>
    <property type="match status" value="1"/>
</dbReference>
<dbReference type="Gene3D" id="3.90.1570.10">
    <property type="entry name" value="tt1808, chain A"/>
    <property type="match status" value="1"/>
</dbReference>
<comment type="caution">
    <text evidence="2">The sequence shown here is derived from an EMBL/GenBank/DDBJ whole genome shotgun (WGS) entry which is preliminary data.</text>
</comment>
<sequence>MTITRAKWTVDDYHQMIEKGILSGRRVELLKGEIVEMAPEREPHAVYSSSAVEYLRLRLGERATIREGHPITLPNDSEPEPDIAVVVPPLAQYLAHHPYVEDIYWVVEYSNTTLEKDLGAKKEAYAFIWYS</sequence>
<name>A0A3S1AJC9_9CYAN</name>
<evidence type="ECO:0000313" key="2">
    <source>
        <dbReference type="EMBL" id="RUT02193.1"/>
    </source>
</evidence>
<protein>
    <recommendedName>
        <fullName evidence="1">Putative restriction endonuclease domain-containing protein</fullName>
    </recommendedName>
</protein>
<feature type="domain" description="Putative restriction endonuclease" evidence="1">
    <location>
        <begin position="11"/>
        <end position="126"/>
    </location>
</feature>
<dbReference type="AlphaFoldDB" id="A0A3S1AJC9"/>
<dbReference type="CDD" id="cd06260">
    <property type="entry name" value="DUF820-like"/>
    <property type="match status" value="1"/>
</dbReference>
<reference evidence="2" key="2">
    <citation type="journal article" date="2019" name="Genome Biol. Evol.">
        <title>Day and night: Metabolic profiles and evolutionary relationships of six axenic non-marine cyanobacteria.</title>
        <authorList>
            <person name="Will S.E."/>
            <person name="Henke P."/>
            <person name="Boedeker C."/>
            <person name="Huang S."/>
            <person name="Brinkmann H."/>
            <person name="Rohde M."/>
            <person name="Jarek M."/>
            <person name="Friedl T."/>
            <person name="Seufert S."/>
            <person name="Schumacher M."/>
            <person name="Overmann J."/>
            <person name="Neumann-Schaal M."/>
            <person name="Petersen J."/>
        </authorList>
    </citation>
    <scope>NUCLEOTIDE SEQUENCE [LARGE SCALE GENOMIC DNA]</scope>
    <source>
        <strain evidence="2">PCC 7102</strain>
    </source>
</reference>
<dbReference type="InterPro" id="IPR012296">
    <property type="entry name" value="Nuclease_put_TT1808"/>
</dbReference>
<dbReference type="RefSeq" id="WP_325052232.1">
    <property type="nucleotide sequence ID" value="NZ_RSCL01000017.1"/>
</dbReference>
<dbReference type="EMBL" id="RSCL01000017">
    <property type="protein sequence ID" value="RUT02193.1"/>
    <property type="molecule type" value="Genomic_DNA"/>
</dbReference>
<dbReference type="SUPFAM" id="SSF52980">
    <property type="entry name" value="Restriction endonuclease-like"/>
    <property type="match status" value="1"/>
</dbReference>
<dbReference type="PANTHER" id="PTHR35400">
    <property type="entry name" value="SLR1083 PROTEIN"/>
    <property type="match status" value="1"/>
</dbReference>
<organism evidence="2 3">
    <name type="scientific">Dulcicalothrix desertica PCC 7102</name>
    <dbReference type="NCBI Taxonomy" id="232991"/>
    <lineage>
        <taxon>Bacteria</taxon>
        <taxon>Bacillati</taxon>
        <taxon>Cyanobacteriota</taxon>
        <taxon>Cyanophyceae</taxon>
        <taxon>Nostocales</taxon>
        <taxon>Calotrichaceae</taxon>
        <taxon>Dulcicalothrix</taxon>
    </lineage>
</organism>
<dbReference type="InterPro" id="IPR011335">
    <property type="entry name" value="Restrct_endonuc-II-like"/>
</dbReference>
<evidence type="ECO:0000313" key="3">
    <source>
        <dbReference type="Proteomes" id="UP000271624"/>
    </source>
</evidence>
<evidence type="ECO:0000259" key="1">
    <source>
        <dbReference type="Pfam" id="PF05685"/>
    </source>
</evidence>
<dbReference type="Pfam" id="PF05685">
    <property type="entry name" value="Uma2"/>
    <property type="match status" value="1"/>
</dbReference>
<reference evidence="2" key="1">
    <citation type="submission" date="2018-12" db="EMBL/GenBank/DDBJ databases">
        <authorList>
            <person name="Will S."/>
            <person name="Neumann-Schaal M."/>
            <person name="Henke P."/>
        </authorList>
    </citation>
    <scope>NUCLEOTIDE SEQUENCE</scope>
    <source>
        <strain evidence="2">PCC 7102</strain>
    </source>
</reference>
<dbReference type="InterPro" id="IPR008538">
    <property type="entry name" value="Uma2"/>
</dbReference>
<accession>A0A3S1AJC9</accession>
<gene>
    <name evidence="2" type="ORF">DSM106972_062680</name>
</gene>
<keyword evidence="3" id="KW-1185">Reference proteome</keyword>
<proteinExistence type="predicted"/>
<dbReference type="Proteomes" id="UP000271624">
    <property type="component" value="Unassembled WGS sequence"/>
</dbReference>